<organism evidence="1 2">
    <name type="scientific">Choristoneura fumiferana</name>
    <name type="common">Spruce budworm moth</name>
    <name type="synonym">Archips fumiferana</name>
    <dbReference type="NCBI Taxonomy" id="7141"/>
    <lineage>
        <taxon>Eukaryota</taxon>
        <taxon>Metazoa</taxon>
        <taxon>Ecdysozoa</taxon>
        <taxon>Arthropoda</taxon>
        <taxon>Hexapoda</taxon>
        <taxon>Insecta</taxon>
        <taxon>Pterygota</taxon>
        <taxon>Neoptera</taxon>
        <taxon>Endopterygota</taxon>
        <taxon>Lepidoptera</taxon>
        <taxon>Glossata</taxon>
        <taxon>Ditrysia</taxon>
        <taxon>Tortricoidea</taxon>
        <taxon>Tortricidae</taxon>
        <taxon>Tortricinae</taxon>
        <taxon>Choristoneura</taxon>
    </lineage>
</organism>
<name>A0ACC0KGE6_CHOFU</name>
<dbReference type="EMBL" id="CM046105">
    <property type="protein sequence ID" value="KAI8435136.1"/>
    <property type="molecule type" value="Genomic_DNA"/>
</dbReference>
<protein>
    <submittedName>
        <fullName evidence="1">Uncharacterized protein</fullName>
    </submittedName>
</protein>
<gene>
    <name evidence="1" type="ORF">MSG28_003513</name>
</gene>
<accession>A0ACC0KGE6</accession>
<dbReference type="Proteomes" id="UP001064048">
    <property type="component" value="Chromosome 5"/>
</dbReference>
<evidence type="ECO:0000313" key="1">
    <source>
        <dbReference type="EMBL" id="KAI8435136.1"/>
    </source>
</evidence>
<keyword evidence="2" id="KW-1185">Reference proteome</keyword>
<sequence length="330" mass="38336">MDKNMELLFSKLEEKLNQQTLAISTEVTKTVLQALDEKFKSIEEENKNLKTRITTLEQKIDYLEKDKRRNNLVFFGIEEKSKSEAELVDYIKEIVEDTGIHLESQEIANVYRIGQRSDKSRPVIVSFTTKWKKHLIQKNKSKFTQGIYFKEDYPKEVLEARKKLQPQLEEEQKKGNIAYLKYDKLVVRNPKDNNREKRKRDNSDSPTTPNHNKKQQITNTAEHRLSVGTNFDKSYSYRWRDLRKRTLDTCFRAERCVSRERLERGPLATRRRRHGLRAAASARGGSAQRGPRAGARAGGATDTYATGWLSRASAARPSCPRRTIYILIIV</sequence>
<comment type="caution">
    <text evidence="1">The sequence shown here is derived from an EMBL/GenBank/DDBJ whole genome shotgun (WGS) entry which is preliminary data.</text>
</comment>
<evidence type="ECO:0000313" key="2">
    <source>
        <dbReference type="Proteomes" id="UP001064048"/>
    </source>
</evidence>
<reference evidence="1 2" key="1">
    <citation type="journal article" date="2022" name="Genome Biol. Evol.">
        <title>The Spruce Budworm Genome: Reconstructing the Evolutionary History of Antifreeze Proteins.</title>
        <authorList>
            <person name="Beliveau C."/>
            <person name="Gagne P."/>
            <person name="Picq S."/>
            <person name="Vernygora O."/>
            <person name="Keeling C.I."/>
            <person name="Pinkney K."/>
            <person name="Doucet D."/>
            <person name="Wen F."/>
            <person name="Johnston J.S."/>
            <person name="Maaroufi H."/>
            <person name="Boyle B."/>
            <person name="Laroche J."/>
            <person name="Dewar K."/>
            <person name="Juretic N."/>
            <person name="Blackburn G."/>
            <person name="Nisole A."/>
            <person name="Brunet B."/>
            <person name="Brandao M."/>
            <person name="Lumley L."/>
            <person name="Duan J."/>
            <person name="Quan G."/>
            <person name="Lucarotti C.J."/>
            <person name="Roe A.D."/>
            <person name="Sperling F.A.H."/>
            <person name="Levesque R.C."/>
            <person name="Cusson M."/>
        </authorList>
    </citation>
    <scope>NUCLEOTIDE SEQUENCE [LARGE SCALE GENOMIC DNA]</scope>
    <source>
        <strain evidence="1">Glfc:IPQL:Cfum</strain>
    </source>
</reference>
<proteinExistence type="predicted"/>